<dbReference type="Pfam" id="PF04107">
    <property type="entry name" value="GCS2"/>
    <property type="match status" value="1"/>
</dbReference>
<dbReference type="STRING" id="639282.DEFDS_0774"/>
<evidence type="ECO:0000256" key="3">
    <source>
        <dbReference type="ARBA" id="ARBA00022840"/>
    </source>
</evidence>
<dbReference type="RefSeq" id="WP_013007500.1">
    <property type="nucleotide sequence ID" value="NC_013939.1"/>
</dbReference>
<dbReference type="Gene3D" id="3.30.590.20">
    <property type="match status" value="1"/>
</dbReference>
<gene>
    <name evidence="5" type="ordered locus">DEFDS_0774</name>
</gene>
<dbReference type="GO" id="GO:0004357">
    <property type="term" value="F:glutamate-cysteine ligase activity"/>
    <property type="evidence" value="ECO:0007669"/>
    <property type="project" value="UniProtKB-EC"/>
</dbReference>
<keyword evidence="2 4" id="KW-0547">Nucleotide-binding</keyword>
<dbReference type="PANTHER" id="PTHR36510">
    <property type="entry name" value="GLUTAMATE--CYSTEINE LIGASE 2-RELATED"/>
    <property type="match status" value="1"/>
</dbReference>
<comment type="function">
    <text evidence="4">ATP-dependent carboxylate-amine ligase which exhibits weak glutamate--cysteine ligase activity.</text>
</comment>
<dbReference type="OrthoDB" id="9769628at2"/>
<dbReference type="SUPFAM" id="SSF55931">
    <property type="entry name" value="Glutamine synthetase/guanido kinase"/>
    <property type="match status" value="1"/>
</dbReference>
<protein>
    <recommendedName>
        <fullName evidence="4">Putative glutamate--cysteine ligase 2</fullName>
        <ecNumber evidence="4">6.3.2.2</ecNumber>
    </recommendedName>
    <alternativeName>
        <fullName evidence="4">Gamma-glutamylcysteine synthetase 2</fullName>
        <shortName evidence="4">GCS 2</shortName>
        <shortName evidence="4">Gamma-GCS 2</shortName>
    </alternativeName>
</protein>
<dbReference type="eggNOG" id="COG2170">
    <property type="taxonomic scope" value="Bacteria"/>
</dbReference>
<dbReference type="InterPro" id="IPR050141">
    <property type="entry name" value="GCL_type2/YbdK_subfam"/>
</dbReference>
<dbReference type="Proteomes" id="UP000001520">
    <property type="component" value="Chromosome"/>
</dbReference>
<keyword evidence="6" id="KW-1185">Reference proteome</keyword>
<reference evidence="5 6" key="1">
    <citation type="journal article" date="2010" name="DNA Res.">
        <title>Bacterial lifestyle in a deep-sea hydrothermal vent chimney revealed by the genome sequence of the thermophilic bacterium Deferribacter desulfuricans SSM1.</title>
        <authorList>
            <person name="Takaki Y."/>
            <person name="Shimamura S."/>
            <person name="Nakagawa S."/>
            <person name="Fukuhara Y."/>
            <person name="Horikawa H."/>
            <person name="Ankai A."/>
            <person name="Harada T."/>
            <person name="Hosoyama A."/>
            <person name="Oguchi A."/>
            <person name="Fukui S."/>
            <person name="Fujita N."/>
            <person name="Takami H."/>
            <person name="Takai K."/>
        </authorList>
    </citation>
    <scope>NUCLEOTIDE SEQUENCE [LARGE SCALE GENOMIC DNA]</scope>
    <source>
        <strain evidence="6">DSM 14783 / JCM 11476 / NBRC 101012 / SSM1</strain>
    </source>
</reference>
<evidence type="ECO:0000313" key="5">
    <source>
        <dbReference type="EMBL" id="BAI80252.1"/>
    </source>
</evidence>
<comment type="catalytic activity">
    <reaction evidence="4">
        <text>L-cysteine + L-glutamate + ATP = gamma-L-glutamyl-L-cysteine + ADP + phosphate + H(+)</text>
        <dbReference type="Rhea" id="RHEA:13285"/>
        <dbReference type="ChEBI" id="CHEBI:15378"/>
        <dbReference type="ChEBI" id="CHEBI:29985"/>
        <dbReference type="ChEBI" id="CHEBI:30616"/>
        <dbReference type="ChEBI" id="CHEBI:35235"/>
        <dbReference type="ChEBI" id="CHEBI:43474"/>
        <dbReference type="ChEBI" id="CHEBI:58173"/>
        <dbReference type="ChEBI" id="CHEBI:456216"/>
        <dbReference type="EC" id="6.3.2.2"/>
    </reaction>
</comment>
<dbReference type="NCBIfam" id="TIGR02050">
    <property type="entry name" value="gshA_cyan_rel"/>
    <property type="match status" value="1"/>
</dbReference>
<keyword evidence="1 4" id="KW-0436">Ligase</keyword>
<dbReference type="InterPro" id="IPR014746">
    <property type="entry name" value="Gln_synth/guanido_kin_cat_dom"/>
</dbReference>
<dbReference type="PANTHER" id="PTHR36510:SF1">
    <property type="entry name" value="GLUTAMATE--CYSTEINE LIGASE 2-RELATED"/>
    <property type="match status" value="1"/>
</dbReference>
<dbReference type="EC" id="6.3.2.2" evidence="4"/>
<evidence type="ECO:0000256" key="2">
    <source>
        <dbReference type="ARBA" id="ARBA00022741"/>
    </source>
</evidence>
<sequence>MDFSFKKCSSLNIGIELELFIVDSTTYNLKRVRDKILAELPQEDRQYIKKEYFQSIIEIVSPVFKSLDEIAPFFDNVFQKLKTVAKKHDAKIIGLGTHPFAKITDAKPTPDKRYEKLKNELQMVLDRFLIFGMHIHIGLPDEAAAVNVHNHTLKYMPLMLALSTSSPFFEGKNTGLHSYRSLIFENLPRGGVPEYLENYEDFIYSTKLLYNHSFIEKYNDLWWDVRIRPDYGTVELRICDSTNDVNRIIAITALYYLIAKNFYNKKCEKLFYPILKQNKWNAIRYSLDGSFILEDKKVKINTLIKTLIEKYSDTINNKYLQLINDYAENNSISYKLLENYNKFNNLLNLCKLGEI</sequence>
<evidence type="ECO:0000313" key="6">
    <source>
        <dbReference type="Proteomes" id="UP000001520"/>
    </source>
</evidence>
<keyword evidence="3 4" id="KW-0067">ATP-binding</keyword>
<dbReference type="HAMAP" id="MF_01609">
    <property type="entry name" value="Glu_cys_ligase_2"/>
    <property type="match status" value="1"/>
</dbReference>
<dbReference type="KEGG" id="ddf:DEFDS_0774"/>
<evidence type="ECO:0000256" key="1">
    <source>
        <dbReference type="ARBA" id="ARBA00022598"/>
    </source>
</evidence>
<dbReference type="GO" id="GO:0005524">
    <property type="term" value="F:ATP binding"/>
    <property type="evidence" value="ECO:0007669"/>
    <property type="project" value="UniProtKB-KW"/>
</dbReference>
<dbReference type="InterPro" id="IPR011793">
    <property type="entry name" value="YbdK"/>
</dbReference>
<proteinExistence type="inferred from homology"/>
<comment type="similarity">
    <text evidence="4">Belongs to the glutamate--cysteine ligase type 2 family. YbdK subfamily.</text>
</comment>
<name>D3PCC9_DEFDS</name>
<dbReference type="AlphaFoldDB" id="D3PCC9"/>
<dbReference type="GO" id="GO:0042398">
    <property type="term" value="P:modified amino acid biosynthetic process"/>
    <property type="evidence" value="ECO:0007669"/>
    <property type="project" value="InterPro"/>
</dbReference>
<accession>D3PCC9</accession>
<evidence type="ECO:0000256" key="4">
    <source>
        <dbReference type="HAMAP-Rule" id="MF_01609"/>
    </source>
</evidence>
<dbReference type="InterPro" id="IPR006336">
    <property type="entry name" value="GCS2"/>
</dbReference>
<organism evidence="5 6">
    <name type="scientific">Deferribacter desulfuricans (strain DSM 14783 / JCM 11476 / NBRC 101012 / SSM1)</name>
    <dbReference type="NCBI Taxonomy" id="639282"/>
    <lineage>
        <taxon>Bacteria</taxon>
        <taxon>Pseudomonadati</taxon>
        <taxon>Deferribacterota</taxon>
        <taxon>Deferribacteres</taxon>
        <taxon>Deferribacterales</taxon>
        <taxon>Deferribacteraceae</taxon>
        <taxon>Deferribacter</taxon>
    </lineage>
</organism>
<dbReference type="EMBL" id="AP011529">
    <property type="protein sequence ID" value="BAI80252.1"/>
    <property type="molecule type" value="Genomic_DNA"/>
</dbReference>
<dbReference type="HOGENOM" id="CLU_044848_1_0_0"/>